<name>A0ABT7CUH2_9BACT</name>
<keyword evidence="1" id="KW-0649">Protein kinase inhibitor</keyword>
<dbReference type="GO" id="GO:0004860">
    <property type="term" value="F:protein kinase inhibitor activity"/>
    <property type="evidence" value="ECO:0007669"/>
    <property type="project" value="UniProtKB-KW"/>
</dbReference>
<dbReference type="CDD" id="cd00865">
    <property type="entry name" value="PEBP_bact_arch"/>
    <property type="match status" value="1"/>
</dbReference>
<keyword evidence="2" id="KW-1185">Reference proteome</keyword>
<accession>A0ABT7CUH2</accession>
<proteinExistence type="predicted"/>
<reference evidence="1 2" key="1">
    <citation type="submission" date="2023-05" db="EMBL/GenBank/DDBJ databases">
        <authorList>
            <person name="Zhang X."/>
        </authorList>
    </citation>
    <scope>NUCLEOTIDE SEQUENCE [LARGE SCALE GENOMIC DNA]</scope>
    <source>
        <strain evidence="1 2">DM2B3-1</strain>
    </source>
</reference>
<dbReference type="PANTHER" id="PTHR30289:SF1">
    <property type="entry name" value="PEBP (PHOSPHATIDYLETHANOLAMINE-BINDING PROTEIN) FAMILY PROTEIN"/>
    <property type="match status" value="1"/>
</dbReference>
<dbReference type="Gene3D" id="3.90.280.10">
    <property type="entry name" value="PEBP-like"/>
    <property type="match status" value="1"/>
</dbReference>
<dbReference type="Proteomes" id="UP001228581">
    <property type="component" value="Unassembled WGS sequence"/>
</dbReference>
<dbReference type="InterPro" id="IPR036610">
    <property type="entry name" value="PEBP-like_sf"/>
</dbReference>
<organism evidence="1 2">
    <name type="scientific">Xanthocytophaga flava</name>
    <dbReference type="NCBI Taxonomy" id="3048013"/>
    <lineage>
        <taxon>Bacteria</taxon>
        <taxon>Pseudomonadati</taxon>
        <taxon>Bacteroidota</taxon>
        <taxon>Cytophagia</taxon>
        <taxon>Cytophagales</taxon>
        <taxon>Rhodocytophagaceae</taxon>
        <taxon>Xanthocytophaga</taxon>
    </lineage>
</organism>
<dbReference type="RefSeq" id="WP_314002920.1">
    <property type="nucleotide sequence ID" value="NZ_JASJOR010000009.1"/>
</dbReference>
<dbReference type="PANTHER" id="PTHR30289">
    <property type="entry name" value="UNCHARACTERIZED PROTEIN YBCL-RELATED"/>
    <property type="match status" value="1"/>
</dbReference>
<dbReference type="InterPro" id="IPR008914">
    <property type="entry name" value="PEBP"/>
</dbReference>
<dbReference type="SUPFAM" id="SSF49777">
    <property type="entry name" value="PEBP-like"/>
    <property type="match status" value="1"/>
</dbReference>
<protein>
    <submittedName>
        <fullName evidence="1">YbhB/YbcL family Raf kinase inhibitor-like protein</fullName>
    </submittedName>
</protein>
<dbReference type="InterPro" id="IPR005247">
    <property type="entry name" value="YbhB_YbcL/LppC-like"/>
</dbReference>
<evidence type="ECO:0000313" key="1">
    <source>
        <dbReference type="EMBL" id="MDJ1497378.1"/>
    </source>
</evidence>
<dbReference type="EMBL" id="JASJOT010000031">
    <property type="protein sequence ID" value="MDJ1497378.1"/>
    <property type="molecule type" value="Genomic_DNA"/>
</dbReference>
<gene>
    <name evidence="1" type="ORF">QNI19_30850</name>
</gene>
<evidence type="ECO:0000313" key="2">
    <source>
        <dbReference type="Proteomes" id="UP001228581"/>
    </source>
</evidence>
<comment type="caution">
    <text evidence="1">The sequence shown here is derived from an EMBL/GenBank/DDBJ whole genome shotgun (WGS) entry which is preliminary data.</text>
</comment>
<sequence>METQATVTQTFTLRSKEVGGQFTQKQFGNGPGCSGENISPELHWENAPSETKAFAVTMHDVDAPTGSGLWHWVVYNIPPSITSLASDAGSLSENNLPEGAVGGLSDIGVKGYFGPCPPAGELHRYIITVHALKEPIAANENASAALTGFMLTMNTLAKASLLVYGQG</sequence>
<dbReference type="NCBIfam" id="TIGR00481">
    <property type="entry name" value="YbhB/YbcL family Raf kinase inhibitor-like protein"/>
    <property type="match status" value="1"/>
</dbReference>
<dbReference type="Pfam" id="PF01161">
    <property type="entry name" value="PBP"/>
    <property type="match status" value="1"/>
</dbReference>